<keyword evidence="3" id="KW-1003">Cell membrane</keyword>
<gene>
    <name evidence="9" type="ORF">G3446_11195</name>
</gene>
<feature type="domain" description="Cyclic nucleotide-binding" evidence="8">
    <location>
        <begin position="354"/>
        <end position="474"/>
    </location>
</feature>
<evidence type="ECO:0000256" key="3">
    <source>
        <dbReference type="ARBA" id="ARBA00022475"/>
    </source>
</evidence>
<dbReference type="InterPro" id="IPR018490">
    <property type="entry name" value="cNMP-bd_dom_sf"/>
</dbReference>
<dbReference type="GO" id="GO:0008381">
    <property type="term" value="F:mechanosensitive monoatomic ion channel activity"/>
    <property type="evidence" value="ECO:0007669"/>
    <property type="project" value="InterPro"/>
</dbReference>
<evidence type="ECO:0000256" key="6">
    <source>
        <dbReference type="ARBA" id="ARBA00023136"/>
    </source>
</evidence>
<dbReference type="Pfam" id="PF00027">
    <property type="entry name" value="cNMP_binding"/>
    <property type="match status" value="1"/>
</dbReference>
<evidence type="ECO:0000256" key="5">
    <source>
        <dbReference type="ARBA" id="ARBA00022989"/>
    </source>
</evidence>
<dbReference type="SUPFAM" id="SSF82689">
    <property type="entry name" value="Mechanosensitive channel protein MscS (YggB), C-terminal domain"/>
    <property type="match status" value="1"/>
</dbReference>
<evidence type="ECO:0000256" key="1">
    <source>
        <dbReference type="ARBA" id="ARBA00004651"/>
    </source>
</evidence>
<comment type="function">
    <text evidence="7">Mechanosensitive channel that participates in the regulation of osmotic pressure changes within the cell, opening in response to stretch forces in the membrane lipid bilayer, without the need for other proteins. Contributes to normal resistance to hypoosmotic shock. Forms an ion channel of 1.0 nanosiemens conductance with a slight preference for anions.</text>
</comment>
<feature type="transmembrane region" description="Helical" evidence="7">
    <location>
        <begin position="12"/>
        <end position="33"/>
    </location>
</feature>
<feature type="transmembrane region" description="Helical" evidence="7">
    <location>
        <begin position="87"/>
        <end position="105"/>
    </location>
</feature>
<feature type="transmembrane region" description="Helical" evidence="7">
    <location>
        <begin position="117"/>
        <end position="139"/>
    </location>
</feature>
<keyword evidence="7" id="KW-0406">Ion transport</keyword>
<feature type="transmembrane region" description="Helical" evidence="7">
    <location>
        <begin position="45"/>
        <end position="67"/>
    </location>
</feature>
<keyword evidence="10" id="KW-1185">Reference proteome</keyword>
<dbReference type="PANTHER" id="PTHR30221:SF1">
    <property type="entry name" value="SMALL-CONDUCTANCE MECHANOSENSITIVE CHANNEL"/>
    <property type="match status" value="1"/>
</dbReference>
<dbReference type="Pfam" id="PF00924">
    <property type="entry name" value="MS_channel_2nd"/>
    <property type="match status" value="1"/>
</dbReference>
<accession>A0A6M0JY46</accession>
<dbReference type="InterPro" id="IPR045275">
    <property type="entry name" value="MscS_archaea/bacteria_type"/>
</dbReference>
<keyword evidence="5 7" id="KW-1133">Transmembrane helix</keyword>
<dbReference type="SMART" id="SM00100">
    <property type="entry name" value="cNMP"/>
    <property type="match status" value="1"/>
</dbReference>
<evidence type="ECO:0000259" key="8">
    <source>
        <dbReference type="PROSITE" id="PS50042"/>
    </source>
</evidence>
<dbReference type="EMBL" id="JAAIJQ010000028">
    <property type="protein sequence ID" value="NEV62448.1"/>
    <property type="molecule type" value="Genomic_DNA"/>
</dbReference>
<evidence type="ECO:0000313" key="10">
    <source>
        <dbReference type="Proteomes" id="UP000483379"/>
    </source>
</evidence>
<dbReference type="InterPro" id="IPR011066">
    <property type="entry name" value="MscS_channel_C_sf"/>
</dbReference>
<dbReference type="GO" id="GO:0005886">
    <property type="term" value="C:plasma membrane"/>
    <property type="evidence" value="ECO:0007669"/>
    <property type="project" value="UniProtKB-SubCell"/>
</dbReference>
<evidence type="ECO:0000313" key="9">
    <source>
        <dbReference type="EMBL" id="NEV62448.1"/>
    </source>
</evidence>
<keyword evidence="7" id="KW-0997">Cell inner membrane</keyword>
<comment type="subcellular location">
    <subcellularLocation>
        <location evidence="7">Cell inner membrane</location>
        <topology evidence="7">Multi-pass membrane protein</topology>
    </subcellularLocation>
    <subcellularLocation>
        <location evidence="1">Cell membrane</location>
        <topology evidence="1">Multi-pass membrane protein</topology>
    </subcellularLocation>
</comment>
<dbReference type="AlphaFoldDB" id="A0A6M0JY46"/>
<keyword evidence="7" id="KW-0813">Transport</keyword>
<comment type="similarity">
    <text evidence="2 7">Belongs to the MscS (TC 1.A.23) family.</text>
</comment>
<evidence type="ECO:0000256" key="4">
    <source>
        <dbReference type="ARBA" id="ARBA00022692"/>
    </source>
</evidence>
<keyword evidence="4 7" id="KW-0812">Transmembrane</keyword>
<dbReference type="InterPro" id="IPR006685">
    <property type="entry name" value="MscS_channel_2nd"/>
</dbReference>
<dbReference type="Proteomes" id="UP000483379">
    <property type="component" value="Unassembled WGS sequence"/>
</dbReference>
<comment type="subunit">
    <text evidence="7">Homoheptamer.</text>
</comment>
<dbReference type="PANTHER" id="PTHR30221">
    <property type="entry name" value="SMALL-CONDUCTANCE MECHANOSENSITIVE CHANNEL"/>
    <property type="match status" value="1"/>
</dbReference>
<organism evidence="9 10">
    <name type="scientific">Thiorhodococcus minor</name>
    <dbReference type="NCBI Taxonomy" id="57489"/>
    <lineage>
        <taxon>Bacteria</taxon>
        <taxon>Pseudomonadati</taxon>
        <taxon>Pseudomonadota</taxon>
        <taxon>Gammaproteobacteria</taxon>
        <taxon>Chromatiales</taxon>
        <taxon>Chromatiaceae</taxon>
        <taxon>Thiorhodococcus</taxon>
    </lineage>
</organism>
<keyword evidence="7" id="KW-0407">Ion channel</keyword>
<dbReference type="Gene3D" id="2.60.120.10">
    <property type="entry name" value="Jelly Rolls"/>
    <property type="match status" value="1"/>
</dbReference>
<protein>
    <recommendedName>
        <fullName evidence="7">Small-conductance mechanosensitive channel</fullName>
    </recommendedName>
</protein>
<dbReference type="PROSITE" id="PS50042">
    <property type="entry name" value="CNMP_BINDING_3"/>
    <property type="match status" value="1"/>
</dbReference>
<comment type="caution">
    <text evidence="9">The sequence shown here is derived from an EMBL/GenBank/DDBJ whole genome shotgun (WGS) entry which is preliminary data.</text>
</comment>
<dbReference type="InterPro" id="IPR023408">
    <property type="entry name" value="MscS_beta-dom_sf"/>
</dbReference>
<sequence length="520" mass="57329">MTDLFDGLVQDNWHVFLGALAVFVGWPLSAWLLKDRPLAKRLPGLVALIDLLLLPGAVLVAGALLQLAGDVLGLTEAQQPLRSATLLFAHLAAGWALARVIEVLLLDRANEDVSERIPKIVVGLIYVATIFLGLVVFLWQRGYSFTGLWVSTGVAAGVLGFALQKTLGDLFSGIALGIERPFRLGDWVELEDATVGQVIDINWRATHLRGWDNATLVVPNSLMAGQAIKNLHDDKHLYAPWYFVKLPAEVEPRFASALLLEAALRCESVLKFPYPVARLADATTIPYSYMVWVHLRNYQTMFRAREELFREIHKSLQNAGIESAPEVHELRTRRAHVTSGEPPSIHLALKSLDLGGLLTEEELDQVVASSRYCHFDTGHRILAEGEASDAFYIIAGGLVEASVTLHNGERKVTETLTPGDSFGITAMLTKDPSVLELSAKSDVSLIRTDIECVRTIVSARPELAEHLAQIVKQRLDAAEAVVAASRRNVRRLSVRDIRQRIEGLVSRPGRGERQGDKRQP</sequence>
<evidence type="ECO:0000256" key="2">
    <source>
        <dbReference type="ARBA" id="ARBA00008017"/>
    </source>
</evidence>
<dbReference type="Gene3D" id="1.10.287.1260">
    <property type="match status" value="1"/>
</dbReference>
<dbReference type="SUPFAM" id="SSF82861">
    <property type="entry name" value="Mechanosensitive channel protein MscS (YggB), transmembrane region"/>
    <property type="match status" value="1"/>
</dbReference>
<reference evidence="9 10" key="1">
    <citation type="submission" date="2020-02" db="EMBL/GenBank/DDBJ databases">
        <title>Genome sequences of Thiorhodococcus mannitoliphagus and Thiorhodococcus minor, purple sulfur photosynthetic bacteria in the gammaproteobacterial family, Chromatiaceae.</title>
        <authorList>
            <person name="Aviles F.A."/>
            <person name="Meyer T.E."/>
            <person name="Kyndt J.A."/>
        </authorList>
    </citation>
    <scope>NUCLEOTIDE SEQUENCE [LARGE SCALE GENOMIC DNA]</scope>
    <source>
        <strain evidence="9 10">DSM 11518</strain>
    </source>
</reference>
<evidence type="ECO:0000256" key="7">
    <source>
        <dbReference type="RuleBase" id="RU369025"/>
    </source>
</evidence>
<dbReference type="SUPFAM" id="SSF51206">
    <property type="entry name" value="cAMP-binding domain-like"/>
    <property type="match status" value="1"/>
</dbReference>
<dbReference type="InterPro" id="IPR000595">
    <property type="entry name" value="cNMP-bd_dom"/>
</dbReference>
<dbReference type="InterPro" id="IPR010920">
    <property type="entry name" value="LSM_dom_sf"/>
</dbReference>
<dbReference type="InterPro" id="IPR011014">
    <property type="entry name" value="MscS_channel_TM-2"/>
</dbReference>
<proteinExistence type="inferred from homology"/>
<dbReference type="CDD" id="cd00038">
    <property type="entry name" value="CAP_ED"/>
    <property type="match status" value="1"/>
</dbReference>
<dbReference type="InterPro" id="IPR014710">
    <property type="entry name" value="RmlC-like_jellyroll"/>
</dbReference>
<dbReference type="SUPFAM" id="SSF50182">
    <property type="entry name" value="Sm-like ribonucleoproteins"/>
    <property type="match status" value="1"/>
</dbReference>
<name>A0A6M0JY46_9GAMM</name>
<keyword evidence="6 7" id="KW-0472">Membrane</keyword>
<dbReference type="Gene3D" id="2.30.30.60">
    <property type="match status" value="1"/>
</dbReference>